<evidence type="ECO:0008006" key="3">
    <source>
        <dbReference type="Google" id="ProtNLM"/>
    </source>
</evidence>
<accession>A0ABR9MG00</accession>
<keyword evidence="2" id="KW-1185">Reference proteome</keyword>
<dbReference type="EMBL" id="JADBEK010000001">
    <property type="protein sequence ID" value="MBE1591832.1"/>
    <property type="molecule type" value="Genomic_DNA"/>
</dbReference>
<comment type="caution">
    <text evidence="1">The sequence shown here is derived from an EMBL/GenBank/DDBJ whole genome shotgun (WGS) entry which is preliminary data.</text>
</comment>
<organism evidence="1 2">
    <name type="scientific">Nonomuraea angiospora</name>
    <dbReference type="NCBI Taxonomy" id="46172"/>
    <lineage>
        <taxon>Bacteria</taxon>
        <taxon>Bacillati</taxon>
        <taxon>Actinomycetota</taxon>
        <taxon>Actinomycetes</taxon>
        <taxon>Streptosporangiales</taxon>
        <taxon>Streptosporangiaceae</taxon>
        <taxon>Nonomuraea</taxon>
    </lineage>
</organism>
<name>A0ABR9MG00_9ACTN</name>
<dbReference type="PROSITE" id="PS51257">
    <property type="entry name" value="PROKAR_LIPOPROTEIN"/>
    <property type="match status" value="1"/>
</dbReference>
<proteinExistence type="predicted"/>
<protein>
    <recommendedName>
        <fullName evidence="3">Lipoprotein</fullName>
    </recommendedName>
</protein>
<reference evidence="1 2" key="1">
    <citation type="submission" date="2020-10" db="EMBL/GenBank/DDBJ databases">
        <title>Sequencing the genomes of 1000 actinobacteria strains.</title>
        <authorList>
            <person name="Klenk H.-P."/>
        </authorList>
    </citation>
    <scope>NUCLEOTIDE SEQUENCE [LARGE SCALE GENOMIC DNA]</scope>
    <source>
        <strain evidence="1 2">DSM 43173</strain>
    </source>
</reference>
<evidence type="ECO:0000313" key="2">
    <source>
        <dbReference type="Proteomes" id="UP000633509"/>
    </source>
</evidence>
<evidence type="ECO:0000313" key="1">
    <source>
        <dbReference type="EMBL" id="MBE1591832.1"/>
    </source>
</evidence>
<dbReference type="RefSeq" id="WP_192791483.1">
    <property type="nucleotide sequence ID" value="NZ_JADBEK010000001.1"/>
</dbReference>
<sequence>MFRSVMLIIASAVLVAGCAPGGALGGMMNASADKPTITKAQALDRIKQLIDGTVSVIHPKPQLELHQPSLNDGLCLDPVDGGSEDRIVVNRSYFLRELPKDKLDEVATQVKAYWQSQGHYIETESDDGLEIHARSRPDDFLITLGWSEGDVLTLGSTSTCLWPNGIPEPSSTP</sequence>
<gene>
    <name evidence="1" type="ORF">H4W80_010090</name>
</gene>
<dbReference type="Proteomes" id="UP000633509">
    <property type="component" value="Unassembled WGS sequence"/>
</dbReference>